<feature type="domain" description="DUF7882" evidence="1">
    <location>
        <begin position="1"/>
        <end position="95"/>
    </location>
</feature>
<accession>A0ABS5M6P0</accession>
<dbReference type="Proteomes" id="UP000811492">
    <property type="component" value="Unassembled WGS sequence"/>
</dbReference>
<name>A0ABS5M6P0_9MICO</name>
<keyword evidence="3" id="KW-1185">Reference proteome</keyword>
<sequence length="114" mass="12774">MGSIRYDGITTHFNDELLTHMQIVIVQKLMREESFLMSWKAGQSSGDGRTSIWLSPQIPLTFTFMEHVMPEVNKEWLERLGESANSSTGLVVTEEDGSLAIAEAPNTTHYPGDM</sequence>
<proteinExistence type="predicted"/>
<dbReference type="EMBL" id="JAFEVO010000001">
    <property type="protein sequence ID" value="MBS3182341.1"/>
    <property type="molecule type" value="Genomic_DNA"/>
</dbReference>
<evidence type="ECO:0000313" key="3">
    <source>
        <dbReference type="Proteomes" id="UP000811492"/>
    </source>
</evidence>
<dbReference type="GO" id="GO:0016874">
    <property type="term" value="F:ligase activity"/>
    <property type="evidence" value="ECO:0007669"/>
    <property type="project" value="UniProtKB-KW"/>
</dbReference>
<dbReference type="RefSeq" id="WP_211649324.1">
    <property type="nucleotide sequence ID" value="NZ_JAFEVO010000001.1"/>
</dbReference>
<dbReference type="Pfam" id="PF25355">
    <property type="entry name" value="DUF7882"/>
    <property type="match status" value="1"/>
</dbReference>
<keyword evidence="2" id="KW-0436">Ligase</keyword>
<evidence type="ECO:0000259" key="1">
    <source>
        <dbReference type="Pfam" id="PF25355"/>
    </source>
</evidence>
<gene>
    <name evidence="2" type="ORF">JSQ98_09080</name>
</gene>
<protein>
    <submittedName>
        <fullName evidence="2">ATP-dependent DNA ligase</fullName>
    </submittedName>
</protein>
<dbReference type="InterPro" id="IPR057204">
    <property type="entry name" value="DUF7882"/>
</dbReference>
<reference evidence="2 3" key="1">
    <citation type="submission" date="2021-02" db="EMBL/GenBank/DDBJ databases">
        <title>Draft genome and description of Leucobacter sp nov strain Marseille-Q4368.</title>
        <authorList>
            <person name="Boxberger M."/>
            <person name="La Scola B."/>
        </authorList>
    </citation>
    <scope>NUCLEOTIDE SEQUENCE [LARGE SCALE GENOMIC DNA]</scope>
    <source>
        <strain evidence="2 3">Marseille-Q4368</strain>
    </source>
</reference>
<organism evidence="2 3">
    <name type="scientific">Leucobacter manosquensis</name>
    <dbReference type="NCBI Taxonomy" id="2810611"/>
    <lineage>
        <taxon>Bacteria</taxon>
        <taxon>Bacillati</taxon>
        <taxon>Actinomycetota</taxon>
        <taxon>Actinomycetes</taxon>
        <taxon>Micrococcales</taxon>
        <taxon>Microbacteriaceae</taxon>
        <taxon>Leucobacter</taxon>
    </lineage>
</organism>
<evidence type="ECO:0000313" key="2">
    <source>
        <dbReference type="EMBL" id="MBS3182341.1"/>
    </source>
</evidence>
<comment type="caution">
    <text evidence="2">The sequence shown here is derived from an EMBL/GenBank/DDBJ whole genome shotgun (WGS) entry which is preliminary data.</text>
</comment>